<protein>
    <submittedName>
        <fullName evidence="1">Uncharacterized protein</fullName>
    </submittedName>
</protein>
<keyword evidence="2" id="KW-1185">Reference proteome</keyword>
<dbReference type="EMBL" id="JAIWYP010000007">
    <property type="protein sequence ID" value="KAH3800064.1"/>
    <property type="molecule type" value="Genomic_DNA"/>
</dbReference>
<reference evidence="1" key="2">
    <citation type="submission" date="2020-11" db="EMBL/GenBank/DDBJ databases">
        <authorList>
            <person name="McCartney M.A."/>
            <person name="Auch B."/>
            <person name="Kono T."/>
            <person name="Mallez S."/>
            <person name="Becker A."/>
            <person name="Gohl D.M."/>
            <person name="Silverstein K.A.T."/>
            <person name="Koren S."/>
            <person name="Bechman K.B."/>
            <person name="Herman A."/>
            <person name="Abrahante J.E."/>
            <person name="Garbe J."/>
        </authorList>
    </citation>
    <scope>NUCLEOTIDE SEQUENCE</scope>
    <source>
        <strain evidence="1">Duluth1</strain>
        <tissue evidence="1">Whole animal</tissue>
    </source>
</reference>
<organism evidence="1 2">
    <name type="scientific">Dreissena polymorpha</name>
    <name type="common">Zebra mussel</name>
    <name type="synonym">Mytilus polymorpha</name>
    <dbReference type="NCBI Taxonomy" id="45954"/>
    <lineage>
        <taxon>Eukaryota</taxon>
        <taxon>Metazoa</taxon>
        <taxon>Spiralia</taxon>
        <taxon>Lophotrochozoa</taxon>
        <taxon>Mollusca</taxon>
        <taxon>Bivalvia</taxon>
        <taxon>Autobranchia</taxon>
        <taxon>Heteroconchia</taxon>
        <taxon>Euheterodonta</taxon>
        <taxon>Imparidentia</taxon>
        <taxon>Neoheterodontei</taxon>
        <taxon>Myida</taxon>
        <taxon>Dreissenoidea</taxon>
        <taxon>Dreissenidae</taxon>
        <taxon>Dreissena</taxon>
    </lineage>
</organism>
<name>A0A9D4FJ24_DREPO</name>
<dbReference type="AlphaFoldDB" id="A0A9D4FJ24"/>
<proteinExistence type="predicted"/>
<sequence>MVAPCANAKKDLRSVLINAFWKSKHVKNRSKYYLSCIAVLRCINSPVMNRLFAITF</sequence>
<dbReference type="Proteomes" id="UP000828390">
    <property type="component" value="Unassembled WGS sequence"/>
</dbReference>
<comment type="caution">
    <text evidence="1">The sequence shown here is derived from an EMBL/GenBank/DDBJ whole genome shotgun (WGS) entry which is preliminary data.</text>
</comment>
<reference evidence="1" key="1">
    <citation type="journal article" date="2019" name="bioRxiv">
        <title>The Genome of the Zebra Mussel, Dreissena polymorpha: A Resource for Invasive Species Research.</title>
        <authorList>
            <person name="McCartney M.A."/>
            <person name="Auch B."/>
            <person name="Kono T."/>
            <person name="Mallez S."/>
            <person name="Zhang Y."/>
            <person name="Obille A."/>
            <person name="Becker A."/>
            <person name="Abrahante J.E."/>
            <person name="Garbe J."/>
            <person name="Badalamenti J.P."/>
            <person name="Herman A."/>
            <person name="Mangelson H."/>
            <person name="Liachko I."/>
            <person name="Sullivan S."/>
            <person name="Sone E.D."/>
            <person name="Koren S."/>
            <person name="Silverstein K.A.T."/>
            <person name="Beckman K.B."/>
            <person name="Gohl D.M."/>
        </authorList>
    </citation>
    <scope>NUCLEOTIDE SEQUENCE</scope>
    <source>
        <strain evidence="1">Duluth1</strain>
        <tissue evidence="1">Whole animal</tissue>
    </source>
</reference>
<gene>
    <name evidence="1" type="ORF">DPMN_153689</name>
</gene>
<evidence type="ECO:0000313" key="1">
    <source>
        <dbReference type="EMBL" id="KAH3800064.1"/>
    </source>
</evidence>
<accession>A0A9D4FJ24</accession>
<evidence type="ECO:0000313" key="2">
    <source>
        <dbReference type="Proteomes" id="UP000828390"/>
    </source>
</evidence>